<dbReference type="Proteomes" id="UP000254400">
    <property type="component" value="Unassembled WGS sequence"/>
</dbReference>
<reference evidence="1 2" key="1">
    <citation type="submission" date="2018-06" db="EMBL/GenBank/DDBJ databases">
        <authorList>
            <consortium name="Pathogen Informatics"/>
            <person name="Doyle S."/>
        </authorList>
    </citation>
    <scope>NUCLEOTIDE SEQUENCE [LARGE SCALE GENOMIC DNA]</scope>
    <source>
        <strain evidence="1 2">NCTC10343</strain>
    </source>
</reference>
<dbReference type="RefSeq" id="WP_019688182.1">
    <property type="nucleotide sequence ID" value="NZ_CP036496.1"/>
</dbReference>
<proteinExistence type="predicted"/>
<evidence type="ECO:0000313" key="2">
    <source>
        <dbReference type="Proteomes" id="UP000254400"/>
    </source>
</evidence>
<dbReference type="AlphaFoldDB" id="A0A378Y332"/>
<evidence type="ECO:0000313" key="1">
    <source>
        <dbReference type="EMBL" id="SUA71143.1"/>
    </source>
</evidence>
<dbReference type="GeneID" id="93347355"/>
<sequence length="131" mass="15011">MGEAYKLDCDICAYTENIFVGFGLLYMRLESIASFVQDAALKRRIEEFIGNPSTRYDAYDALYVCPVCQAIRNELFIEMESDSSQYKISYACPRCASVMQQEHIENNVPVHLSCPACEKGKLKATFYMDWD</sequence>
<accession>A0A378Y332</accession>
<organism evidence="1 2">
    <name type="scientific">Paenibacillus polymyxa</name>
    <name type="common">Bacillus polymyxa</name>
    <dbReference type="NCBI Taxonomy" id="1406"/>
    <lineage>
        <taxon>Bacteria</taxon>
        <taxon>Bacillati</taxon>
        <taxon>Bacillota</taxon>
        <taxon>Bacilli</taxon>
        <taxon>Bacillales</taxon>
        <taxon>Paenibacillaceae</taxon>
        <taxon>Paenibacillus</taxon>
    </lineage>
</organism>
<name>A0A378Y332_PAEPO</name>
<protein>
    <submittedName>
        <fullName evidence="1">Uncharacterized protein</fullName>
    </submittedName>
</protein>
<dbReference type="EMBL" id="UGSC01000001">
    <property type="protein sequence ID" value="SUA71143.1"/>
    <property type="molecule type" value="Genomic_DNA"/>
</dbReference>
<gene>
    <name evidence="1" type="ORF">NCTC10343_04030</name>
</gene>